<dbReference type="GO" id="GO:0046983">
    <property type="term" value="F:protein dimerization activity"/>
    <property type="evidence" value="ECO:0007669"/>
    <property type="project" value="InterPro"/>
</dbReference>
<name>A0A2P6QC00_ROSCH</name>
<dbReference type="Proteomes" id="UP000238479">
    <property type="component" value="Chromosome 5"/>
</dbReference>
<gene>
    <name evidence="13" type="ORF">RchiOBHm_Chr5g0038441</name>
</gene>
<evidence type="ECO:0000256" key="2">
    <source>
        <dbReference type="ARBA" id="ARBA00011738"/>
    </source>
</evidence>
<dbReference type="InterPro" id="IPR025525">
    <property type="entry name" value="hAT-like_transposase_RNase-H"/>
</dbReference>
<dbReference type="Gramene" id="PRQ31707">
    <property type="protein sequence ID" value="PRQ31707"/>
    <property type="gene ID" value="RchiOBHm_Chr5g0038441"/>
</dbReference>
<dbReference type="Pfam" id="PF02892">
    <property type="entry name" value="zf-BED"/>
    <property type="match status" value="1"/>
</dbReference>
<dbReference type="InterPro" id="IPR008906">
    <property type="entry name" value="HATC_C_dom"/>
</dbReference>
<organism evidence="13 14">
    <name type="scientific">Rosa chinensis</name>
    <name type="common">China rose</name>
    <dbReference type="NCBI Taxonomy" id="74649"/>
    <lineage>
        <taxon>Eukaryota</taxon>
        <taxon>Viridiplantae</taxon>
        <taxon>Streptophyta</taxon>
        <taxon>Embryophyta</taxon>
        <taxon>Tracheophyta</taxon>
        <taxon>Spermatophyta</taxon>
        <taxon>Magnoliopsida</taxon>
        <taxon>eudicotyledons</taxon>
        <taxon>Gunneridae</taxon>
        <taxon>Pentapetalae</taxon>
        <taxon>rosids</taxon>
        <taxon>fabids</taxon>
        <taxon>Rosales</taxon>
        <taxon>Rosaceae</taxon>
        <taxon>Rosoideae</taxon>
        <taxon>Rosoideae incertae sedis</taxon>
        <taxon>Rosa</taxon>
    </lineage>
</organism>
<dbReference type="GO" id="GO:0008270">
    <property type="term" value="F:zinc ion binding"/>
    <property type="evidence" value="ECO:0007669"/>
    <property type="project" value="UniProtKB-KW"/>
</dbReference>
<comment type="subunit">
    <text evidence="2">Homodimer.</text>
</comment>
<evidence type="ECO:0000256" key="5">
    <source>
        <dbReference type="ARBA" id="ARBA00022833"/>
    </source>
</evidence>
<evidence type="ECO:0000313" key="13">
    <source>
        <dbReference type="EMBL" id="PRQ31707.1"/>
    </source>
</evidence>
<keyword evidence="5" id="KW-0862">Zinc</keyword>
<evidence type="ECO:0000256" key="11">
    <source>
        <dbReference type="SAM" id="MobiDB-lite"/>
    </source>
</evidence>
<dbReference type="Pfam" id="PF14372">
    <property type="entry name" value="hAT-like_RNase-H"/>
    <property type="match status" value="1"/>
</dbReference>
<evidence type="ECO:0000256" key="3">
    <source>
        <dbReference type="ARBA" id="ARBA00022723"/>
    </source>
</evidence>
<feature type="region of interest" description="Disordered" evidence="11">
    <location>
        <begin position="1"/>
        <end position="52"/>
    </location>
</feature>
<dbReference type="EMBL" id="PDCK01000043">
    <property type="protein sequence ID" value="PRQ31707.1"/>
    <property type="molecule type" value="Genomic_DNA"/>
</dbReference>
<keyword evidence="8" id="KW-0804">Transcription</keyword>
<keyword evidence="7" id="KW-0238">DNA-binding</keyword>
<evidence type="ECO:0000256" key="9">
    <source>
        <dbReference type="ARBA" id="ARBA00023242"/>
    </source>
</evidence>
<keyword evidence="14" id="KW-1185">Reference proteome</keyword>
<keyword evidence="6" id="KW-0805">Transcription regulation</keyword>
<keyword evidence="4 10" id="KW-0863">Zinc-finger</keyword>
<evidence type="ECO:0000259" key="12">
    <source>
        <dbReference type="PROSITE" id="PS50808"/>
    </source>
</evidence>
<evidence type="ECO:0000256" key="8">
    <source>
        <dbReference type="ARBA" id="ARBA00023163"/>
    </source>
</evidence>
<dbReference type="OMA" id="DQDPLLW"/>
<dbReference type="InterPro" id="IPR052035">
    <property type="entry name" value="ZnF_BED_domain_contain"/>
</dbReference>
<feature type="region of interest" description="Disordered" evidence="11">
    <location>
        <begin position="593"/>
        <end position="623"/>
    </location>
</feature>
<keyword evidence="3" id="KW-0479">Metal-binding</keyword>
<feature type="compositionally biased region" description="Polar residues" evidence="11">
    <location>
        <begin position="24"/>
        <end position="36"/>
    </location>
</feature>
<proteinExistence type="predicted"/>
<dbReference type="AlphaFoldDB" id="A0A2P6QC00"/>
<protein>
    <submittedName>
        <fullName evidence="13">Putative transcription factor/ chromatin remodeling BED-type(Zn) family</fullName>
    </submittedName>
</protein>
<feature type="domain" description="BED-type" evidence="12">
    <location>
        <begin position="56"/>
        <end position="125"/>
    </location>
</feature>
<dbReference type="PROSITE" id="PS50808">
    <property type="entry name" value="ZF_BED"/>
    <property type="match status" value="1"/>
</dbReference>
<feature type="compositionally biased region" description="Polar residues" evidence="11">
    <location>
        <begin position="1"/>
        <end position="16"/>
    </location>
</feature>
<evidence type="ECO:0000256" key="7">
    <source>
        <dbReference type="ARBA" id="ARBA00023125"/>
    </source>
</evidence>
<evidence type="ECO:0000256" key="6">
    <source>
        <dbReference type="ARBA" id="ARBA00023015"/>
    </source>
</evidence>
<feature type="compositionally biased region" description="Low complexity" evidence="11">
    <location>
        <begin position="598"/>
        <end position="623"/>
    </location>
</feature>
<dbReference type="InterPro" id="IPR012337">
    <property type="entry name" value="RNaseH-like_sf"/>
</dbReference>
<evidence type="ECO:0000256" key="10">
    <source>
        <dbReference type="PROSITE-ProRule" id="PRU00027"/>
    </source>
</evidence>
<dbReference type="SUPFAM" id="SSF53098">
    <property type="entry name" value="Ribonuclease H-like"/>
    <property type="match status" value="1"/>
</dbReference>
<dbReference type="PANTHER" id="PTHR46481:SF7">
    <property type="entry name" value="ZINC FINGER BED DOMAIN-CONTAINING PROTEIN RICESLEEPER 2-LIKE"/>
    <property type="match status" value="1"/>
</dbReference>
<dbReference type="InterPro" id="IPR003656">
    <property type="entry name" value="Znf_BED"/>
</dbReference>
<dbReference type="Pfam" id="PF05699">
    <property type="entry name" value="Dimer_Tnp_hAT"/>
    <property type="match status" value="1"/>
</dbReference>
<dbReference type="SMART" id="SM00614">
    <property type="entry name" value="ZnF_BED"/>
    <property type="match status" value="1"/>
</dbReference>
<sequence length="795" mass="90004">MASGPSTDTSMASGGATNAIIPASDTSQSNPASSTALPPVDPKSKLKRKKAEKAGKFRSEVWLHFERIEKPVFETVDGKMQQVRTITRAQCKYCSTDLACDSYENGTSSLRRHIQDVCKKYPGRADIEKGQTLLGSDGSVGVGGESSLAVKLWSQDRCRVAAVEMIVMDELPFSAIERKGFRHFCSVAVPKWEIPSRRTIVKLFLKMYDAKKLELRKELMQHSVCLTTDTWTSVQNINYMVLTAHFIDYGWRMHKRILNFCVISNHSGNSIGKLIETCLIQWGIERVLTISVDNAAANKHAIDYVRKKMVNWSRQPVLGGKFLHVRCLAHILNLIVRSGLTMLDRSVGSIRNAVKFVRSSASRLELFRKCVEKEKLESKKICVLDVPTRWNSTFIMLETSIELKKAFSRMADEEDNKYNNYFDEPELEDNDGEEDGFVVVDPKSRKRIGPPTDHDWEKAAIFVQFLKVFYEVTLRVSASNRPTSHRAFHDIVSIKVEIEDLFDRDEEDFEHEAHKTLQQMAVKMKAKFTKYFSKLEDMNQLLLVALVLDPRYKLRNFGSTCRDMLGYGGLQVKKASEELKELVVQLTDLYASSNGPQKGKTSSGSGITSGRSGTSSSSTRTLTGKRADMLKKWKTELRELEEVVVQHEVDRYCLDPIEDPPEEEEWDILMWWRLNGVKYPNLQLVAKDVLAVQVSTVASESAFSTGGRVIDPYRSSMTPRTVEALICMQNWINSTSISEIEYFPTTEEFEFYEKMEREHQLEDTASSEKARSGRLSKAAKITIECDAAMASDTSS</sequence>
<evidence type="ECO:0000256" key="4">
    <source>
        <dbReference type="ARBA" id="ARBA00022771"/>
    </source>
</evidence>
<dbReference type="PANTHER" id="PTHR46481">
    <property type="entry name" value="ZINC FINGER BED DOMAIN-CONTAINING PROTEIN 4"/>
    <property type="match status" value="1"/>
</dbReference>
<evidence type="ECO:0000313" key="14">
    <source>
        <dbReference type="Proteomes" id="UP000238479"/>
    </source>
</evidence>
<reference evidence="13 14" key="1">
    <citation type="journal article" date="2018" name="Nat. Genet.">
        <title>The Rosa genome provides new insights in the design of modern roses.</title>
        <authorList>
            <person name="Bendahmane M."/>
        </authorList>
    </citation>
    <scope>NUCLEOTIDE SEQUENCE [LARGE SCALE GENOMIC DNA]</scope>
    <source>
        <strain evidence="14">cv. Old Blush</strain>
    </source>
</reference>
<evidence type="ECO:0000256" key="1">
    <source>
        <dbReference type="ARBA" id="ARBA00004123"/>
    </source>
</evidence>
<dbReference type="SUPFAM" id="SSF140996">
    <property type="entry name" value="Hermes dimerisation domain"/>
    <property type="match status" value="1"/>
</dbReference>
<keyword evidence="9" id="KW-0539">Nucleus</keyword>
<dbReference type="GO" id="GO:0005634">
    <property type="term" value="C:nucleus"/>
    <property type="evidence" value="ECO:0007669"/>
    <property type="project" value="UniProtKB-SubCell"/>
</dbReference>
<comment type="caution">
    <text evidence="13">The sequence shown here is derived from an EMBL/GenBank/DDBJ whole genome shotgun (WGS) entry which is preliminary data.</text>
</comment>
<dbReference type="GO" id="GO:0003677">
    <property type="term" value="F:DNA binding"/>
    <property type="evidence" value="ECO:0007669"/>
    <property type="project" value="UniProtKB-KW"/>
</dbReference>
<comment type="subcellular location">
    <subcellularLocation>
        <location evidence="1">Nucleus</location>
    </subcellularLocation>
</comment>
<accession>A0A2P6QC00</accession>